<evidence type="ECO:0000313" key="5">
    <source>
        <dbReference type="EMBL" id="RMY35777.1"/>
    </source>
</evidence>
<dbReference type="EMBL" id="QWIO01004387">
    <property type="protein sequence ID" value="RMY35777.1"/>
    <property type="molecule type" value="Genomic_DNA"/>
</dbReference>
<sequence>MAAIQVESPGVYDESLHDQEDLVYPCKGCGEILEEGKAFELDCFRCNTCGTLLDSDANLLLLGDGSLICNNCTYSCNACGNKIEDLAILTGDQAFCAACFRCRNCKRKIENLRYAPSTYGETSRPSNVSSEAEDGEERGFLPMTFDPNPAPAPAPAVSRKPVNRPPDPSPPTQRESRPPKDYFFGGRLSTRPPPRDALRDERPSSSRSVSTERDRDANRASTQPKSSPHILYQEKGRQRKHQSGTTTPASGSTTASPATATGQDGRLERPKPQHLDTSSFTLQPNEGFKLQDVPKTKKAGSRSSSKVKSSPVVSPVDTGTHDDVTERNVSPVSEDSDERGVNPFDDPRRRENAVPNAMPPPPRHADRPA</sequence>
<dbReference type="Gene3D" id="2.10.110.10">
    <property type="entry name" value="Cysteine Rich Protein"/>
    <property type="match status" value="2"/>
</dbReference>
<feature type="domain" description="LIM zinc-binding" evidence="4">
    <location>
        <begin position="25"/>
        <end position="72"/>
    </location>
</feature>
<dbReference type="GO" id="GO:0030695">
    <property type="term" value="F:GTPase regulator activity"/>
    <property type="evidence" value="ECO:0007669"/>
    <property type="project" value="UniProtKB-ARBA"/>
</dbReference>
<feature type="region of interest" description="Disordered" evidence="3">
    <location>
        <begin position="117"/>
        <end position="369"/>
    </location>
</feature>
<feature type="compositionally biased region" description="Basic and acidic residues" evidence="3">
    <location>
        <begin position="193"/>
        <end position="218"/>
    </location>
</feature>
<dbReference type="VEuPathDB" id="FungiDB:BTJ68_08293"/>
<evidence type="ECO:0000256" key="2">
    <source>
        <dbReference type="ARBA" id="ARBA00022833"/>
    </source>
</evidence>
<keyword evidence="1" id="KW-0479">Metal-binding</keyword>
<feature type="compositionally biased region" description="Basic and acidic residues" evidence="3">
    <location>
        <begin position="265"/>
        <end position="274"/>
    </location>
</feature>
<dbReference type="AlphaFoldDB" id="A0A3M7B7Z5"/>
<organism evidence="5 6">
    <name type="scientific">Hortaea werneckii</name>
    <name type="common">Black yeast</name>
    <name type="synonym">Cladosporium werneckii</name>
    <dbReference type="NCBI Taxonomy" id="91943"/>
    <lineage>
        <taxon>Eukaryota</taxon>
        <taxon>Fungi</taxon>
        <taxon>Dikarya</taxon>
        <taxon>Ascomycota</taxon>
        <taxon>Pezizomycotina</taxon>
        <taxon>Dothideomycetes</taxon>
        <taxon>Dothideomycetidae</taxon>
        <taxon>Mycosphaerellales</taxon>
        <taxon>Teratosphaeriaceae</taxon>
        <taxon>Hortaea</taxon>
    </lineage>
</organism>
<protein>
    <recommendedName>
        <fullName evidence="4">LIM zinc-binding domain-containing protein</fullName>
    </recommendedName>
</protein>
<gene>
    <name evidence="5" type="ORF">D0864_16605</name>
</gene>
<name>A0A3M7B7Z5_HORWE</name>
<evidence type="ECO:0000313" key="6">
    <source>
        <dbReference type="Proteomes" id="UP000269539"/>
    </source>
</evidence>
<dbReference type="GO" id="GO:0046872">
    <property type="term" value="F:metal ion binding"/>
    <property type="evidence" value="ECO:0007669"/>
    <property type="project" value="UniProtKB-KW"/>
</dbReference>
<feature type="compositionally biased region" description="Polar residues" evidence="3">
    <location>
        <begin position="275"/>
        <end position="284"/>
    </location>
</feature>
<feature type="compositionally biased region" description="Low complexity" evidence="3">
    <location>
        <begin position="243"/>
        <end position="262"/>
    </location>
</feature>
<feature type="non-terminal residue" evidence="5">
    <location>
        <position position="369"/>
    </location>
</feature>
<evidence type="ECO:0000259" key="4">
    <source>
        <dbReference type="SMART" id="SM00132"/>
    </source>
</evidence>
<feature type="compositionally biased region" description="Polar residues" evidence="3">
    <location>
        <begin position="119"/>
        <end position="130"/>
    </location>
</feature>
<reference evidence="5 6" key="1">
    <citation type="journal article" date="2018" name="BMC Genomics">
        <title>Genomic evidence for intraspecific hybridization in a clonal and extremely halotolerant yeast.</title>
        <authorList>
            <person name="Gostincar C."/>
            <person name="Stajich J.E."/>
            <person name="Zupancic J."/>
            <person name="Zalar P."/>
            <person name="Gunde-Cimerman N."/>
        </authorList>
    </citation>
    <scope>NUCLEOTIDE SEQUENCE [LARGE SCALE GENOMIC DNA]</scope>
    <source>
        <strain evidence="5 6">EXF-10513</strain>
    </source>
</reference>
<dbReference type="SMART" id="SM00132">
    <property type="entry name" value="LIM"/>
    <property type="match status" value="2"/>
</dbReference>
<feature type="compositionally biased region" description="Low complexity" evidence="3">
    <location>
        <begin position="303"/>
        <end position="316"/>
    </location>
</feature>
<dbReference type="InterPro" id="IPR001781">
    <property type="entry name" value="Znf_LIM"/>
</dbReference>
<keyword evidence="2" id="KW-0862">Zinc</keyword>
<dbReference type="Proteomes" id="UP000269539">
    <property type="component" value="Unassembled WGS sequence"/>
</dbReference>
<accession>A0A3M7B7Z5</accession>
<comment type="caution">
    <text evidence="5">The sequence shown here is derived from an EMBL/GenBank/DDBJ whole genome shotgun (WGS) entry which is preliminary data.</text>
</comment>
<evidence type="ECO:0000256" key="3">
    <source>
        <dbReference type="SAM" id="MobiDB-lite"/>
    </source>
</evidence>
<proteinExistence type="predicted"/>
<evidence type="ECO:0000256" key="1">
    <source>
        <dbReference type="ARBA" id="ARBA00022723"/>
    </source>
</evidence>
<feature type="domain" description="LIM zinc-binding" evidence="4">
    <location>
        <begin position="75"/>
        <end position="130"/>
    </location>
</feature>